<protein>
    <submittedName>
        <fullName evidence="1">Uncharacterized protein</fullName>
    </submittedName>
</protein>
<dbReference type="EMBL" id="FR695866">
    <property type="protein sequence ID" value="CBX27567.1"/>
    <property type="molecule type" value="Genomic_DNA"/>
</dbReference>
<sequence length="77" mass="8688">MGENVFVYMKNNFADLPVTDMIIDHGIDGFYAYGKNLELLPEQKAINAGGFSETDRDKKAKKLGAGQYKKNYILLRV</sequence>
<name>E1YAH3_9BACT</name>
<organism evidence="1">
    <name type="scientific">uncultured Desulfobacterium sp</name>
    <dbReference type="NCBI Taxonomy" id="201089"/>
    <lineage>
        <taxon>Bacteria</taxon>
        <taxon>Pseudomonadati</taxon>
        <taxon>Thermodesulfobacteriota</taxon>
        <taxon>Desulfobacteria</taxon>
        <taxon>Desulfobacterales</taxon>
        <taxon>Desulfobacteriaceae</taxon>
        <taxon>Desulfobacterium</taxon>
        <taxon>environmental samples</taxon>
    </lineage>
</organism>
<gene>
    <name evidence="1" type="ORF">N47_H23890</name>
</gene>
<evidence type="ECO:0000313" key="1">
    <source>
        <dbReference type="EMBL" id="CBX27567.1"/>
    </source>
</evidence>
<proteinExistence type="predicted"/>
<dbReference type="AlphaFoldDB" id="E1YAH3"/>
<accession>E1YAH3</accession>
<reference evidence="1" key="1">
    <citation type="journal article" date="2011" name="Environ. Microbiol.">
        <title>Genomic insights into the metabolic potential of the polycyclic aromatic hydrocarbon degrading sulfate-reducing Deltaproteobacterium N47.</title>
        <authorList>
            <person name="Bergmann F."/>
            <person name="Selesi D."/>
            <person name="Weinmaier T."/>
            <person name="Tischler P."/>
            <person name="Rattei T."/>
            <person name="Meckenstock R.U."/>
        </authorList>
    </citation>
    <scope>NUCLEOTIDE SEQUENCE</scope>
</reference>